<dbReference type="AlphaFoldDB" id="B1XZ13"/>
<dbReference type="InterPro" id="IPR036412">
    <property type="entry name" value="HAD-like_sf"/>
</dbReference>
<dbReference type="InterPro" id="IPR023198">
    <property type="entry name" value="PGP-like_dom2"/>
</dbReference>
<dbReference type="PANTHER" id="PTHR43481">
    <property type="entry name" value="FRUCTOSE-1-PHOSPHATE PHOSPHATASE"/>
    <property type="match status" value="1"/>
</dbReference>
<dbReference type="EMBL" id="CP001013">
    <property type="protein sequence ID" value="ACB34032.1"/>
    <property type="molecule type" value="Genomic_DNA"/>
</dbReference>
<dbReference type="Proteomes" id="UP000001693">
    <property type="component" value="Chromosome"/>
</dbReference>
<proteinExistence type="predicted"/>
<dbReference type="SFLD" id="SFLDG01129">
    <property type="entry name" value="C1.5:_HAD__Beta-PGM__Phosphata"/>
    <property type="match status" value="1"/>
</dbReference>
<evidence type="ECO:0000313" key="2">
    <source>
        <dbReference type="Proteomes" id="UP000001693"/>
    </source>
</evidence>
<name>B1XZ13_LEPCP</name>
<protein>
    <submittedName>
        <fullName evidence="1">HAD-superfamily hydrolase, subfamily IA, variant 3</fullName>
    </submittedName>
</protein>
<keyword evidence="2" id="KW-1185">Reference proteome</keyword>
<dbReference type="SFLD" id="SFLDG01135">
    <property type="entry name" value="C1.5.6:_HAD__Beta-PGM__Phospha"/>
    <property type="match status" value="1"/>
</dbReference>
<dbReference type="SFLD" id="SFLDS00003">
    <property type="entry name" value="Haloacid_Dehalogenase"/>
    <property type="match status" value="1"/>
</dbReference>
<dbReference type="Gene3D" id="1.10.150.240">
    <property type="entry name" value="Putative phosphatase, domain 2"/>
    <property type="match status" value="1"/>
</dbReference>
<dbReference type="OrthoDB" id="5293434at2"/>
<dbReference type="GO" id="GO:0050308">
    <property type="term" value="F:sugar-phosphatase activity"/>
    <property type="evidence" value="ECO:0007669"/>
    <property type="project" value="TreeGrafter"/>
</dbReference>
<dbReference type="InterPro" id="IPR006439">
    <property type="entry name" value="HAD-SF_hydro_IA"/>
</dbReference>
<dbReference type="KEGG" id="lch:Lcho_1765"/>
<organism evidence="1 2">
    <name type="scientific">Leptothrix cholodnii (strain ATCC 51168 / LMG 8142 / SP-6)</name>
    <name type="common">Leptothrix discophora (strain SP-6)</name>
    <dbReference type="NCBI Taxonomy" id="395495"/>
    <lineage>
        <taxon>Bacteria</taxon>
        <taxon>Pseudomonadati</taxon>
        <taxon>Pseudomonadota</taxon>
        <taxon>Betaproteobacteria</taxon>
        <taxon>Burkholderiales</taxon>
        <taxon>Sphaerotilaceae</taxon>
        <taxon>Leptothrix</taxon>
    </lineage>
</organism>
<evidence type="ECO:0000313" key="1">
    <source>
        <dbReference type="EMBL" id="ACB34032.1"/>
    </source>
</evidence>
<gene>
    <name evidence="1" type="ordered locus">Lcho_1765</name>
</gene>
<dbReference type="NCBIfam" id="TIGR01509">
    <property type="entry name" value="HAD-SF-IA-v3"/>
    <property type="match status" value="1"/>
</dbReference>
<accession>B1XZ13</accession>
<dbReference type="CDD" id="cd07505">
    <property type="entry name" value="HAD_BPGM-like"/>
    <property type="match status" value="1"/>
</dbReference>
<reference evidence="1 2" key="1">
    <citation type="submission" date="2008-03" db="EMBL/GenBank/DDBJ databases">
        <title>Complete sequence of Leptothrix cholodnii SP-6.</title>
        <authorList>
            <consortium name="US DOE Joint Genome Institute"/>
            <person name="Copeland A."/>
            <person name="Lucas S."/>
            <person name="Lapidus A."/>
            <person name="Glavina del Rio T."/>
            <person name="Dalin E."/>
            <person name="Tice H."/>
            <person name="Bruce D."/>
            <person name="Goodwin L."/>
            <person name="Pitluck S."/>
            <person name="Chertkov O."/>
            <person name="Brettin T."/>
            <person name="Detter J.C."/>
            <person name="Han C."/>
            <person name="Kuske C.R."/>
            <person name="Schmutz J."/>
            <person name="Larimer F."/>
            <person name="Land M."/>
            <person name="Hauser L."/>
            <person name="Kyrpides N."/>
            <person name="Lykidis A."/>
            <person name="Emerson D."/>
            <person name="Richardson P."/>
        </authorList>
    </citation>
    <scope>NUCLEOTIDE SEQUENCE [LARGE SCALE GENOMIC DNA]</scope>
    <source>
        <strain evidence="2">ATCC 51168 / LMG 8142 / SP-6</strain>
    </source>
</reference>
<dbReference type="PRINTS" id="PR00413">
    <property type="entry name" value="HADHALOGNASE"/>
</dbReference>
<dbReference type="PANTHER" id="PTHR43481:SF4">
    <property type="entry name" value="GLYCEROL-1-PHOSPHATE PHOSPHOHYDROLASE 1-RELATED"/>
    <property type="match status" value="1"/>
</dbReference>
<dbReference type="Pfam" id="PF00702">
    <property type="entry name" value="Hydrolase"/>
    <property type="match status" value="1"/>
</dbReference>
<dbReference type="InterPro" id="IPR023214">
    <property type="entry name" value="HAD_sf"/>
</dbReference>
<dbReference type="InterPro" id="IPR051806">
    <property type="entry name" value="HAD-like_SPP"/>
</dbReference>
<dbReference type="SUPFAM" id="SSF56784">
    <property type="entry name" value="HAD-like"/>
    <property type="match status" value="1"/>
</dbReference>
<sequence length="236" mass="25579">MSQEAAGSGSPHELKAVLFDMDGTLIDSMPLHERSWVLWHAELELPFDDPDGFFHATAGRTNVEILRDLWSDRAEAELEALAHRKEVLYREIAARELTLIAGAAEVCAQARARGLKVAVCTAAPPENIAVAFERFGFAALVDTVTSPADGLRGKPHPDIFVEAARRLGVAPENCLVFEDAPLGIEAARRAGMAAVVMTTTLPGSAFAHYPNVIDTLADYNGYTLPTHLTRKENPHA</sequence>
<keyword evidence="1" id="KW-0378">Hydrolase</keyword>
<dbReference type="STRING" id="395495.Lcho_1765"/>
<dbReference type="Gene3D" id="3.40.50.1000">
    <property type="entry name" value="HAD superfamily/HAD-like"/>
    <property type="match status" value="1"/>
</dbReference>
<dbReference type="HOGENOM" id="CLU_045011_13_4_4"/>
<dbReference type="eggNOG" id="COG0637">
    <property type="taxonomic scope" value="Bacteria"/>
</dbReference>